<gene>
    <name evidence="3" type="ORF">E0H31_36905</name>
</gene>
<dbReference type="SMART" id="SM00945">
    <property type="entry name" value="ProQ"/>
    <property type="match status" value="1"/>
</dbReference>
<dbReference type="GO" id="GO:0003723">
    <property type="term" value="F:RNA binding"/>
    <property type="evidence" value="ECO:0007669"/>
    <property type="project" value="UniProtKB-KW"/>
</dbReference>
<evidence type="ECO:0000313" key="3">
    <source>
        <dbReference type="EMBL" id="TBX84398.1"/>
    </source>
</evidence>
<dbReference type="Pfam" id="PF04352">
    <property type="entry name" value="ProQ"/>
    <property type="match status" value="1"/>
</dbReference>
<dbReference type="OMA" id="QPDSMRH"/>
<protein>
    <submittedName>
        <fullName evidence="3">ProQ/FINO family protein</fullName>
    </submittedName>
</protein>
<dbReference type="Gene3D" id="1.10.1710.10">
    <property type="entry name" value="ProQ/FinO domain"/>
    <property type="match status" value="1"/>
</dbReference>
<evidence type="ECO:0000256" key="1">
    <source>
        <dbReference type="ARBA" id="ARBA00022884"/>
    </source>
</evidence>
<dbReference type="RefSeq" id="WP_011649130.1">
    <property type="nucleotide sequence ID" value="NZ_SJLU01000046.1"/>
</dbReference>
<reference evidence="3 4" key="1">
    <citation type="submission" date="2019-02" db="EMBL/GenBank/DDBJ databases">
        <title>The competitiveness to form nodules shapes the capacities of Rhizobium leguminosarum sv viciae communities to promote symbiosis with specific hosts.</title>
        <authorList>
            <person name="Boivin S."/>
            <person name="Lepetit M."/>
        </authorList>
    </citation>
    <scope>NUCLEOTIDE SEQUENCE [LARGE SCALE GENOMIC DNA]</scope>
    <source>
        <strain evidence="3 4">SPF4F3</strain>
    </source>
</reference>
<dbReference type="Proteomes" id="UP000291866">
    <property type="component" value="Unassembled WGS sequence"/>
</dbReference>
<sequence length="164" mass="17799">MDKPWKISRGPIAATELDVEKANAINVLLMRPVGVLPAKAGDPVLPFAVGLFNELRPLLKPDAGVTTLRRATAAYVHCRRYYFASAQPDSMRHSLDGEPVEPLSSEDRLVAQKRFLSLKQTTGKTDAPEQTAPVLAPLLSKSEQIRAALLGKKGTPPASHLEPK</sequence>
<keyword evidence="1" id="KW-0694">RNA-binding</keyword>
<comment type="caution">
    <text evidence="3">The sequence shown here is derived from an EMBL/GenBank/DDBJ whole genome shotgun (WGS) entry which is preliminary data.</text>
</comment>
<accession>A0A8G2MLP6</accession>
<dbReference type="InterPro" id="IPR036442">
    <property type="entry name" value="ProQ/FinO_sf"/>
</dbReference>
<evidence type="ECO:0000259" key="2">
    <source>
        <dbReference type="SMART" id="SM00945"/>
    </source>
</evidence>
<dbReference type="AlphaFoldDB" id="A0A8G2MLP6"/>
<feature type="domain" description="ProQ/FinO" evidence="2">
    <location>
        <begin position="20"/>
        <end position="131"/>
    </location>
</feature>
<dbReference type="EMBL" id="SJLU01000046">
    <property type="protein sequence ID" value="TBX84398.1"/>
    <property type="molecule type" value="Genomic_DNA"/>
</dbReference>
<dbReference type="InterPro" id="IPR016103">
    <property type="entry name" value="ProQ/FinO"/>
</dbReference>
<dbReference type="SUPFAM" id="SSF48657">
    <property type="entry name" value="FinO-like"/>
    <property type="match status" value="1"/>
</dbReference>
<proteinExistence type="predicted"/>
<name>A0A8G2MLP6_RHILV</name>
<organism evidence="3 4">
    <name type="scientific">Rhizobium leguminosarum bv. viciae</name>
    <dbReference type="NCBI Taxonomy" id="387"/>
    <lineage>
        <taxon>Bacteria</taxon>
        <taxon>Pseudomonadati</taxon>
        <taxon>Pseudomonadota</taxon>
        <taxon>Alphaproteobacteria</taxon>
        <taxon>Hyphomicrobiales</taxon>
        <taxon>Rhizobiaceae</taxon>
        <taxon>Rhizobium/Agrobacterium group</taxon>
        <taxon>Rhizobium</taxon>
    </lineage>
</organism>
<dbReference type="GeneID" id="303211664"/>
<evidence type="ECO:0000313" key="4">
    <source>
        <dbReference type="Proteomes" id="UP000291866"/>
    </source>
</evidence>